<gene>
    <name evidence="1" type="ORF">ADK38_15010</name>
</gene>
<feature type="non-terminal residue" evidence="1">
    <location>
        <position position="1"/>
    </location>
</feature>
<comment type="caution">
    <text evidence="1">The sequence shown here is derived from an EMBL/GenBank/DDBJ whole genome shotgun (WGS) entry which is preliminary data.</text>
</comment>
<sequence>YVLRIQPLADAPREVVVAAVAPNIRRHMIGALDAGDREAV</sequence>
<reference evidence="1 2" key="1">
    <citation type="submission" date="2015-07" db="EMBL/GenBank/DDBJ databases">
        <authorList>
            <person name="Ju K.-S."/>
            <person name="Doroghazi J.R."/>
            <person name="Metcalf W.W."/>
        </authorList>
    </citation>
    <scope>NUCLEOTIDE SEQUENCE [LARGE SCALE GENOMIC DNA]</scope>
    <source>
        <strain evidence="1 2">NRRL B-3589</strain>
    </source>
</reference>
<keyword evidence="2" id="KW-1185">Reference proteome</keyword>
<name>A0ABR5J857_9ACTN</name>
<proteinExistence type="predicted"/>
<protein>
    <submittedName>
        <fullName evidence="1">TetR family transcriptional regulator</fullName>
    </submittedName>
</protein>
<evidence type="ECO:0000313" key="2">
    <source>
        <dbReference type="Proteomes" id="UP000037020"/>
    </source>
</evidence>
<evidence type="ECO:0000313" key="1">
    <source>
        <dbReference type="EMBL" id="KOG89306.1"/>
    </source>
</evidence>
<accession>A0ABR5J857</accession>
<dbReference type="Proteomes" id="UP000037020">
    <property type="component" value="Unassembled WGS sequence"/>
</dbReference>
<organism evidence="1 2">
    <name type="scientific">Streptomyces varsoviensis</name>
    <dbReference type="NCBI Taxonomy" id="67373"/>
    <lineage>
        <taxon>Bacteria</taxon>
        <taxon>Bacillati</taxon>
        <taxon>Actinomycetota</taxon>
        <taxon>Actinomycetes</taxon>
        <taxon>Kitasatosporales</taxon>
        <taxon>Streptomycetaceae</taxon>
        <taxon>Streptomyces</taxon>
    </lineage>
</organism>
<dbReference type="EMBL" id="LGUT01001260">
    <property type="protein sequence ID" value="KOG89306.1"/>
    <property type="molecule type" value="Genomic_DNA"/>
</dbReference>